<dbReference type="PANTHER" id="PTHR21011:SF1">
    <property type="entry name" value="SMALL RIBOSOMAL SUBUNIT PROTEIN BS6M"/>
    <property type="match status" value="1"/>
</dbReference>
<dbReference type="Proteomes" id="UP000255101">
    <property type="component" value="Unassembled WGS sequence"/>
</dbReference>
<keyword evidence="4 8" id="KW-0689">Ribosomal protein</keyword>
<dbReference type="InterPro" id="IPR020814">
    <property type="entry name" value="Ribosomal_S6_plastid/chlpt"/>
</dbReference>
<reference evidence="10 12" key="2">
    <citation type="submission" date="2018-06" db="EMBL/GenBank/DDBJ databases">
        <authorList>
            <consortium name="Pathogen Informatics"/>
            <person name="Doyle S."/>
        </authorList>
    </citation>
    <scope>NUCLEOTIDE SEQUENCE [LARGE SCALE GENOMIC DNA]</scope>
    <source>
        <strain evidence="10 12">NCTC11460</strain>
    </source>
</reference>
<evidence type="ECO:0000256" key="6">
    <source>
        <dbReference type="ARBA" id="ARBA00035104"/>
    </source>
</evidence>
<dbReference type="GO" id="GO:0003735">
    <property type="term" value="F:structural constituent of ribosome"/>
    <property type="evidence" value="ECO:0007669"/>
    <property type="project" value="InterPro"/>
</dbReference>
<evidence type="ECO:0000256" key="3">
    <source>
        <dbReference type="ARBA" id="ARBA00022884"/>
    </source>
</evidence>
<gene>
    <name evidence="8 10" type="primary">rpsF</name>
    <name evidence="9" type="ORF">HMPREF3195_00935</name>
    <name evidence="10" type="ORF">NCTC11460_01874</name>
</gene>
<evidence type="ECO:0000256" key="4">
    <source>
        <dbReference type="ARBA" id="ARBA00022980"/>
    </source>
</evidence>
<evidence type="ECO:0000313" key="9">
    <source>
        <dbReference type="EMBL" id="KXI13042.1"/>
    </source>
</evidence>
<dbReference type="SUPFAM" id="SSF54995">
    <property type="entry name" value="Ribosomal protein S6"/>
    <property type="match status" value="1"/>
</dbReference>
<evidence type="ECO:0000313" key="11">
    <source>
        <dbReference type="Proteomes" id="UP000070326"/>
    </source>
</evidence>
<dbReference type="NCBIfam" id="TIGR00166">
    <property type="entry name" value="S6"/>
    <property type="match status" value="1"/>
</dbReference>
<dbReference type="GeneID" id="79842174"/>
<dbReference type="CDD" id="cd00473">
    <property type="entry name" value="bS6"/>
    <property type="match status" value="1"/>
</dbReference>
<dbReference type="GO" id="GO:1990904">
    <property type="term" value="C:ribonucleoprotein complex"/>
    <property type="evidence" value="ECO:0007669"/>
    <property type="project" value="UniProtKB-KW"/>
</dbReference>
<keyword evidence="5 8" id="KW-0687">Ribonucleoprotein</keyword>
<dbReference type="GO" id="GO:0005737">
    <property type="term" value="C:cytoplasm"/>
    <property type="evidence" value="ECO:0007669"/>
    <property type="project" value="UniProtKB-ARBA"/>
</dbReference>
<evidence type="ECO:0000313" key="10">
    <source>
        <dbReference type="EMBL" id="SUB61883.1"/>
    </source>
</evidence>
<dbReference type="InterPro" id="IPR035980">
    <property type="entry name" value="Ribosomal_bS6_sf"/>
</dbReference>
<dbReference type="Gene3D" id="3.30.70.60">
    <property type="match status" value="1"/>
</dbReference>
<comment type="similarity">
    <text evidence="1 8">Belongs to the bacterial ribosomal protein bS6 family.</text>
</comment>
<dbReference type="GO" id="GO:0006412">
    <property type="term" value="P:translation"/>
    <property type="evidence" value="ECO:0007669"/>
    <property type="project" value="UniProtKB-UniRule"/>
</dbReference>
<keyword evidence="2 8" id="KW-0699">rRNA-binding</keyword>
<evidence type="ECO:0000256" key="1">
    <source>
        <dbReference type="ARBA" id="ARBA00009512"/>
    </source>
</evidence>
<keyword evidence="3 8" id="KW-0694">RNA-binding</keyword>
<comment type="function">
    <text evidence="6 8">Binds together with bS18 to 16S ribosomal RNA.</text>
</comment>
<reference evidence="9 11" key="1">
    <citation type="submission" date="2016-02" db="EMBL/GenBank/DDBJ databases">
        <authorList>
            <person name="Wen L."/>
            <person name="He K."/>
            <person name="Yang H."/>
        </authorList>
    </citation>
    <scope>NUCLEOTIDE SEQUENCE [LARGE SCALE GENOMIC DNA]</scope>
    <source>
        <strain evidence="9 11">MJR8628A</strain>
    </source>
</reference>
<dbReference type="PATRIC" id="fig|1261.3.peg.47"/>
<dbReference type="EMBL" id="UGTB01000004">
    <property type="protein sequence ID" value="SUB61883.1"/>
    <property type="molecule type" value="Genomic_DNA"/>
</dbReference>
<dbReference type="PANTHER" id="PTHR21011">
    <property type="entry name" value="MITOCHONDRIAL 28S RIBOSOMAL PROTEIN S6"/>
    <property type="match status" value="1"/>
</dbReference>
<dbReference type="Pfam" id="PF01250">
    <property type="entry name" value="Ribosomal_S6"/>
    <property type="match status" value="1"/>
</dbReference>
<dbReference type="STRING" id="1261.HMPREF3195_00935"/>
<dbReference type="HAMAP" id="MF_00360">
    <property type="entry name" value="Ribosomal_bS6"/>
    <property type="match status" value="1"/>
</dbReference>
<dbReference type="eggNOG" id="COG0360">
    <property type="taxonomic scope" value="Bacteria"/>
</dbReference>
<protein>
    <recommendedName>
        <fullName evidence="7 8">Small ribosomal subunit protein bS6</fullName>
    </recommendedName>
</protein>
<dbReference type="AlphaFoldDB" id="A0A135YUI2"/>
<dbReference type="EMBL" id="LSQZ01000035">
    <property type="protein sequence ID" value="KXI13042.1"/>
    <property type="molecule type" value="Genomic_DNA"/>
</dbReference>
<evidence type="ECO:0000256" key="2">
    <source>
        <dbReference type="ARBA" id="ARBA00022730"/>
    </source>
</evidence>
<evidence type="ECO:0000256" key="5">
    <source>
        <dbReference type="ARBA" id="ARBA00023274"/>
    </source>
</evidence>
<dbReference type="InterPro" id="IPR000529">
    <property type="entry name" value="Ribosomal_bS6"/>
</dbReference>
<accession>A0A135YUI2</accession>
<dbReference type="Proteomes" id="UP000070326">
    <property type="component" value="Unassembled WGS sequence"/>
</dbReference>
<dbReference type="GO" id="GO:0070181">
    <property type="term" value="F:small ribosomal subunit rRNA binding"/>
    <property type="evidence" value="ECO:0007669"/>
    <property type="project" value="TreeGrafter"/>
</dbReference>
<name>A0A135YUI2_9FIRM</name>
<evidence type="ECO:0000256" key="7">
    <source>
        <dbReference type="ARBA" id="ARBA00035294"/>
    </source>
</evidence>
<evidence type="ECO:0000256" key="8">
    <source>
        <dbReference type="HAMAP-Rule" id="MF_00360"/>
    </source>
</evidence>
<dbReference type="FunFam" id="3.30.70.60:FF:000002">
    <property type="entry name" value="30S ribosomal protein S6"/>
    <property type="match status" value="1"/>
</dbReference>
<dbReference type="RefSeq" id="WP_002842919.1">
    <property type="nucleotide sequence ID" value="NZ_CAMPYD010000003.1"/>
</dbReference>
<evidence type="ECO:0000313" key="12">
    <source>
        <dbReference type="Proteomes" id="UP000255101"/>
    </source>
</evidence>
<sequence>MKAYELLYIVKPTLDDEAREAVLESIKNIITEANGEVGEVDVWGSRKLAYPIQKFRDGVYTLVNFKATVDFPKELDRRLKISEDVIRHIIVAQDEK</sequence>
<dbReference type="GO" id="GO:0005840">
    <property type="term" value="C:ribosome"/>
    <property type="evidence" value="ECO:0007669"/>
    <property type="project" value="UniProtKB-KW"/>
</dbReference>
<proteinExistence type="inferred from homology"/>
<organism evidence="9 11">
    <name type="scientific">Peptostreptococcus anaerobius</name>
    <dbReference type="NCBI Taxonomy" id="1261"/>
    <lineage>
        <taxon>Bacteria</taxon>
        <taxon>Bacillati</taxon>
        <taxon>Bacillota</taxon>
        <taxon>Clostridia</taxon>
        <taxon>Peptostreptococcales</taxon>
        <taxon>Peptostreptococcaceae</taxon>
        <taxon>Peptostreptococcus</taxon>
    </lineage>
</organism>
<dbReference type="InterPro" id="IPR014717">
    <property type="entry name" value="Transl_elong_EF1B/ribsomal_bS6"/>
</dbReference>